<protein>
    <submittedName>
        <fullName evidence="1">Putative Erf family protein</fullName>
    </submittedName>
</protein>
<gene>
    <name evidence="1" type="ORF">MM415B00505_0046</name>
</gene>
<organism evidence="1">
    <name type="scientific">viral metagenome</name>
    <dbReference type="NCBI Taxonomy" id="1070528"/>
    <lineage>
        <taxon>unclassified sequences</taxon>
        <taxon>metagenomes</taxon>
        <taxon>organismal metagenomes</taxon>
    </lineage>
</organism>
<sequence>MSENQEPYKVTDKRISVPETKDIQLSSSSSPALLMQLALNKGADLDRLEKMLQIQERWEANEARKAYYEALSRFKEHPPELSRSKRVNYTKKDGSVTDYWHADLGVSSEIIDKALGAVGLAKTWKTEQDGNKITVTCTLTHQLGHSESTSLTAEPDLSGNKNSIQGIGSTIFYLERYTLFAITGLAPRGIDDDGMGSEGEPEFITDEQRIEIEQIIVDKGVDPEKFLAYMKVEDVETIPANAYTKAINALKKAKGTKNGNN</sequence>
<dbReference type="InterPro" id="IPR007499">
    <property type="entry name" value="ERF_bacteria_virus"/>
</dbReference>
<name>A0A6M3J689_9ZZZZ</name>
<dbReference type="AlphaFoldDB" id="A0A6M3J689"/>
<proteinExistence type="predicted"/>
<evidence type="ECO:0000313" key="1">
    <source>
        <dbReference type="EMBL" id="QJA64382.1"/>
    </source>
</evidence>
<dbReference type="Pfam" id="PF04404">
    <property type="entry name" value="ERF"/>
    <property type="match status" value="1"/>
</dbReference>
<dbReference type="EMBL" id="MT141518">
    <property type="protein sequence ID" value="QJA64382.1"/>
    <property type="molecule type" value="Genomic_DNA"/>
</dbReference>
<accession>A0A6M3J689</accession>
<reference evidence="1" key="1">
    <citation type="submission" date="2020-03" db="EMBL/GenBank/DDBJ databases">
        <title>The deep terrestrial virosphere.</title>
        <authorList>
            <person name="Holmfeldt K."/>
            <person name="Nilsson E."/>
            <person name="Simone D."/>
            <person name="Lopez-Fernandez M."/>
            <person name="Wu X."/>
            <person name="de Brujin I."/>
            <person name="Lundin D."/>
            <person name="Andersson A."/>
            <person name="Bertilsson S."/>
            <person name="Dopson M."/>
        </authorList>
    </citation>
    <scope>NUCLEOTIDE SEQUENCE</scope>
    <source>
        <strain evidence="1">MM415B00505</strain>
    </source>
</reference>